<evidence type="ECO:0000313" key="1">
    <source>
        <dbReference type="EMBL" id="MFC0524282.1"/>
    </source>
</evidence>
<proteinExistence type="predicted"/>
<comment type="caution">
    <text evidence="1">The sequence shown here is derived from an EMBL/GenBank/DDBJ whole genome shotgun (WGS) entry which is preliminary data.</text>
</comment>
<dbReference type="EMBL" id="JBHLTP010000010">
    <property type="protein sequence ID" value="MFC0524282.1"/>
    <property type="molecule type" value="Genomic_DNA"/>
</dbReference>
<reference evidence="1 2" key="1">
    <citation type="submission" date="2024-09" db="EMBL/GenBank/DDBJ databases">
        <authorList>
            <person name="Sun Q."/>
            <person name="Mori K."/>
        </authorList>
    </citation>
    <scope>NUCLEOTIDE SEQUENCE [LARGE SCALE GENOMIC DNA]</scope>
    <source>
        <strain evidence="1 2">NCAIM B.02529</strain>
    </source>
</reference>
<keyword evidence="2" id="KW-1185">Reference proteome</keyword>
<dbReference type="RefSeq" id="WP_377348100.1">
    <property type="nucleotide sequence ID" value="NZ_JBHLTP010000010.1"/>
</dbReference>
<gene>
    <name evidence="1" type="ORF">ACFFGV_11965</name>
</gene>
<sequence length="149" mass="17664">MSWTPEKAYAAMKEIYTDEVMQEEKRRVFQQVYRHLCEHLEDLNARDALKEEVDERLRWYKTYTFMPGDNLFQSMRYIFLMARGEKERDPAVTQEHLHRIYRALFSAAGLKNPTIPESFWRTSLGVGCLIAEKGIEAAYPILDEMELSY</sequence>
<dbReference type="Proteomes" id="UP001589836">
    <property type="component" value="Unassembled WGS sequence"/>
</dbReference>
<organism evidence="1 2">
    <name type="scientific">Pontibacillus salicampi</name>
    <dbReference type="NCBI Taxonomy" id="1449801"/>
    <lineage>
        <taxon>Bacteria</taxon>
        <taxon>Bacillati</taxon>
        <taxon>Bacillota</taxon>
        <taxon>Bacilli</taxon>
        <taxon>Bacillales</taxon>
        <taxon>Bacillaceae</taxon>
        <taxon>Pontibacillus</taxon>
    </lineage>
</organism>
<accession>A0ABV6LPQ3</accession>
<name>A0ABV6LPQ3_9BACI</name>
<evidence type="ECO:0000313" key="2">
    <source>
        <dbReference type="Proteomes" id="UP001589836"/>
    </source>
</evidence>
<protein>
    <submittedName>
        <fullName evidence="1">Uncharacterized protein</fullName>
    </submittedName>
</protein>